<comment type="caution">
    <text evidence="4">The sequence shown here is derived from an EMBL/GenBank/DDBJ whole genome shotgun (WGS) entry which is preliminary data.</text>
</comment>
<organism evidence="4 5">
    <name type="scientific">Chytriomyces confervae</name>
    <dbReference type="NCBI Taxonomy" id="246404"/>
    <lineage>
        <taxon>Eukaryota</taxon>
        <taxon>Fungi</taxon>
        <taxon>Fungi incertae sedis</taxon>
        <taxon>Chytridiomycota</taxon>
        <taxon>Chytridiomycota incertae sedis</taxon>
        <taxon>Chytridiomycetes</taxon>
        <taxon>Chytridiales</taxon>
        <taxon>Chytriomycetaceae</taxon>
        <taxon>Chytriomyces</taxon>
    </lineage>
</organism>
<dbReference type="STRING" id="246404.A0A507F6A1"/>
<sequence length="344" mass="35879">MVLTRTIAACLLASYAAANYVAPPPAADYLPPVKKLKKCKPAGAHPDTNYHTYAPPAPPAYSPPATVYVAPPPVTIPPTPTHTSTTSEVELTPAPEPQQEVESAPADDSPTTESEPAPAPQPLPEPTPAPAPQQDIEADTTTTAAAVKGAAVQTSFANTGINGRPDCNYIASLTSAYKSTGDARTDAVAISNIVRDYVSSVIKIPLPHVTWDDAIAKGAAVHAGPSASTCGLTHVTGPTQYFSQSVGQNLYAFYGSQGVSEAGNYIRSVAGWVRPEECNGYNSRSGMGTFHVWGHYSQVLWPESTKMGCAVVPCQGGRGVIVACDYSTPGNRINGNTIKIGGVY</sequence>
<dbReference type="Pfam" id="PF00188">
    <property type="entry name" value="CAP"/>
    <property type="match status" value="1"/>
</dbReference>
<feature type="chain" id="PRO_5021438728" description="SCP domain-containing protein" evidence="2">
    <location>
        <begin position="19"/>
        <end position="344"/>
    </location>
</feature>
<name>A0A507F6A1_9FUNG</name>
<feature type="region of interest" description="Disordered" evidence="1">
    <location>
        <begin position="72"/>
        <end position="134"/>
    </location>
</feature>
<keyword evidence="2" id="KW-0732">Signal</keyword>
<evidence type="ECO:0000256" key="1">
    <source>
        <dbReference type="SAM" id="MobiDB-lite"/>
    </source>
</evidence>
<keyword evidence="5" id="KW-1185">Reference proteome</keyword>
<dbReference type="OrthoDB" id="2128882at2759"/>
<evidence type="ECO:0000259" key="3">
    <source>
        <dbReference type="SMART" id="SM00198"/>
    </source>
</evidence>
<reference evidence="4 5" key="1">
    <citation type="journal article" date="2019" name="Sci. Rep.">
        <title>Comparative genomics of chytrid fungi reveal insights into the obligate biotrophic and pathogenic lifestyle of Synchytrium endobioticum.</title>
        <authorList>
            <person name="van de Vossenberg B.T.L.H."/>
            <person name="Warris S."/>
            <person name="Nguyen H.D.T."/>
            <person name="van Gent-Pelzer M.P.E."/>
            <person name="Joly D.L."/>
            <person name="van de Geest H.C."/>
            <person name="Bonants P.J.M."/>
            <person name="Smith D.S."/>
            <person name="Levesque C.A."/>
            <person name="van der Lee T.A.J."/>
        </authorList>
    </citation>
    <scope>NUCLEOTIDE SEQUENCE [LARGE SCALE GENOMIC DNA]</scope>
    <source>
        <strain evidence="4 5">CBS 675.73</strain>
    </source>
</reference>
<dbReference type="EMBL" id="QEAP01000244">
    <property type="protein sequence ID" value="TPX71642.1"/>
    <property type="molecule type" value="Genomic_DNA"/>
</dbReference>
<gene>
    <name evidence="4" type="ORF">CcCBS67573_g06096</name>
</gene>
<dbReference type="PRINTS" id="PR00837">
    <property type="entry name" value="V5TPXLIKE"/>
</dbReference>
<dbReference type="AlphaFoldDB" id="A0A507F6A1"/>
<dbReference type="InterPro" id="IPR018244">
    <property type="entry name" value="Allrgn_V5/Tpx1_CS"/>
</dbReference>
<dbReference type="Proteomes" id="UP000320333">
    <property type="component" value="Unassembled WGS sequence"/>
</dbReference>
<dbReference type="InterPro" id="IPR035940">
    <property type="entry name" value="CAP_sf"/>
</dbReference>
<feature type="compositionally biased region" description="Pro residues" evidence="1">
    <location>
        <begin position="117"/>
        <end position="131"/>
    </location>
</feature>
<proteinExistence type="predicted"/>
<protein>
    <recommendedName>
        <fullName evidence="3">SCP domain-containing protein</fullName>
    </recommendedName>
</protein>
<dbReference type="GO" id="GO:0005576">
    <property type="term" value="C:extracellular region"/>
    <property type="evidence" value="ECO:0007669"/>
    <property type="project" value="InterPro"/>
</dbReference>
<dbReference type="InterPro" id="IPR001283">
    <property type="entry name" value="CRISP-related"/>
</dbReference>
<dbReference type="SMART" id="SM00198">
    <property type="entry name" value="SCP"/>
    <property type="match status" value="1"/>
</dbReference>
<evidence type="ECO:0000256" key="2">
    <source>
        <dbReference type="SAM" id="SignalP"/>
    </source>
</evidence>
<evidence type="ECO:0000313" key="4">
    <source>
        <dbReference type="EMBL" id="TPX71642.1"/>
    </source>
</evidence>
<accession>A0A507F6A1</accession>
<dbReference type="PROSITE" id="PS01009">
    <property type="entry name" value="CRISP_1"/>
    <property type="match status" value="1"/>
</dbReference>
<dbReference type="CDD" id="cd05380">
    <property type="entry name" value="CAP_euk"/>
    <property type="match status" value="1"/>
</dbReference>
<dbReference type="PANTHER" id="PTHR10334">
    <property type="entry name" value="CYSTEINE-RICH SECRETORY PROTEIN-RELATED"/>
    <property type="match status" value="1"/>
</dbReference>
<feature type="signal peptide" evidence="2">
    <location>
        <begin position="1"/>
        <end position="18"/>
    </location>
</feature>
<evidence type="ECO:0000313" key="5">
    <source>
        <dbReference type="Proteomes" id="UP000320333"/>
    </source>
</evidence>
<dbReference type="SUPFAM" id="SSF55797">
    <property type="entry name" value="PR-1-like"/>
    <property type="match status" value="1"/>
</dbReference>
<dbReference type="InterPro" id="IPR014044">
    <property type="entry name" value="CAP_dom"/>
</dbReference>
<dbReference type="Gene3D" id="3.40.33.10">
    <property type="entry name" value="CAP"/>
    <property type="match status" value="1"/>
</dbReference>
<feature type="domain" description="SCP" evidence="3">
    <location>
        <begin position="182"/>
        <end position="334"/>
    </location>
</feature>